<dbReference type="RefSeq" id="WP_199039663.1">
    <property type="nucleotide sequence ID" value="NZ_JAELXS010000008.1"/>
</dbReference>
<evidence type="ECO:0000313" key="4">
    <source>
        <dbReference type="Proteomes" id="UP000640426"/>
    </source>
</evidence>
<evidence type="ECO:0000256" key="1">
    <source>
        <dbReference type="ARBA" id="ARBA00022842"/>
    </source>
</evidence>
<gene>
    <name evidence="3" type="ORF">JAO74_14650</name>
</gene>
<dbReference type="Proteomes" id="UP000640426">
    <property type="component" value="Unassembled WGS sequence"/>
</dbReference>
<name>A0ABS0XSP3_9SPHN</name>
<sequence length="207" mass="22320">MISVENTVLILLAAGQSRRFGDVGSKLTEPFLGRELGLHVAVALESMPFMERLAIVDGGRIDYTPHGFTQLHNHDPGEGMSKSVKIGVQRARELGANAVLIALADMPRVTATHIYRLYDAVDGMGAVVASSDGREPRPPALFGRDRFDELLALTGEHGASQMIKAGRHVVTAPAELIDVDTPEELEQLRALVHAPEAITRAGARRSD</sequence>
<dbReference type="Pfam" id="PF12804">
    <property type="entry name" value="NTP_transf_3"/>
    <property type="match status" value="1"/>
</dbReference>
<dbReference type="CDD" id="cd04182">
    <property type="entry name" value="GT_2_like_f"/>
    <property type="match status" value="1"/>
</dbReference>
<proteinExistence type="predicted"/>
<keyword evidence="1" id="KW-0460">Magnesium</keyword>
<feature type="domain" description="MobA-like NTP transferase" evidence="2">
    <location>
        <begin position="10"/>
        <end position="166"/>
    </location>
</feature>
<accession>A0ABS0XSP3</accession>
<dbReference type="EMBL" id="JAELXS010000008">
    <property type="protein sequence ID" value="MBJ6123034.1"/>
    <property type="molecule type" value="Genomic_DNA"/>
</dbReference>
<keyword evidence="4" id="KW-1185">Reference proteome</keyword>
<dbReference type="Gene3D" id="3.90.550.10">
    <property type="entry name" value="Spore Coat Polysaccharide Biosynthesis Protein SpsA, Chain A"/>
    <property type="match status" value="1"/>
</dbReference>
<evidence type="ECO:0000259" key="2">
    <source>
        <dbReference type="Pfam" id="PF12804"/>
    </source>
</evidence>
<protein>
    <submittedName>
        <fullName evidence="3">Nucleotidyltransferase family protein</fullName>
    </submittedName>
</protein>
<dbReference type="InterPro" id="IPR029044">
    <property type="entry name" value="Nucleotide-diphossugar_trans"/>
</dbReference>
<dbReference type="SUPFAM" id="SSF53448">
    <property type="entry name" value="Nucleotide-diphospho-sugar transferases"/>
    <property type="match status" value="1"/>
</dbReference>
<dbReference type="PANTHER" id="PTHR43777">
    <property type="entry name" value="MOLYBDENUM COFACTOR CYTIDYLYLTRANSFERASE"/>
    <property type="match status" value="1"/>
</dbReference>
<dbReference type="PANTHER" id="PTHR43777:SF1">
    <property type="entry name" value="MOLYBDENUM COFACTOR CYTIDYLYLTRANSFERASE"/>
    <property type="match status" value="1"/>
</dbReference>
<reference evidence="4" key="1">
    <citation type="submission" date="2020-12" db="EMBL/GenBank/DDBJ databases">
        <title>Hymenobacter sp.</title>
        <authorList>
            <person name="Kim M.K."/>
        </authorList>
    </citation>
    <scope>NUCLEOTIDE SEQUENCE [LARGE SCALE GENOMIC DNA]</scope>
    <source>
        <strain evidence="4">BT553</strain>
    </source>
</reference>
<dbReference type="InterPro" id="IPR025877">
    <property type="entry name" value="MobA-like_NTP_Trfase"/>
</dbReference>
<organism evidence="3 4">
    <name type="scientific">Sphingomonas mollis</name>
    <dbReference type="NCBI Taxonomy" id="2795726"/>
    <lineage>
        <taxon>Bacteria</taxon>
        <taxon>Pseudomonadati</taxon>
        <taxon>Pseudomonadota</taxon>
        <taxon>Alphaproteobacteria</taxon>
        <taxon>Sphingomonadales</taxon>
        <taxon>Sphingomonadaceae</taxon>
        <taxon>Sphingomonas</taxon>
    </lineage>
</organism>
<evidence type="ECO:0000313" key="3">
    <source>
        <dbReference type="EMBL" id="MBJ6123034.1"/>
    </source>
</evidence>
<comment type="caution">
    <text evidence="3">The sequence shown here is derived from an EMBL/GenBank/DDBJ whole genome shotgun (WGS) entry which is preliminary data.</text>
</comment>